<dbReference type="GO" id="GO:0000423">
    <property type="term" value="P:mitophagy"/>
    <property type="evidence" value="ECO:0007669"/>
    <property type="project" value="InterPro"/>
</dbReference>
<gene>
    <name evidence="1" type="ORF">PLEOSDRAFT_1053141</name>
</gene>
<evidence type="ECO:0000313" key="2">
    <source>
        <dbReference type="Proteomes" id="UP000027073"/>
    </source>
</evidence>
<dbReference type="STRING" id="1137138.A0A067NUZ8"/>
<dbReference type="EMBL" id="KL198005">
    <property type="protein sequence ID" value="KDQ31888.1"/>
    <property type="molecule type" value="Genomic_DNA"/>
</dbReference>
<dbReference type="InterPro" id="IPR013898">
    <property type="entry name" value="Atg43"/>
</dbReference>
<proteinExistence type="predicted"/>
<dbReference type="PANTHER" id="PTHR38699">
    <property type="entry name" value="CHROMOSOME 1, WHOLE GENOME SHOTGUN SEQUENCE"/>
    <property type="match status" value="1"/>
</dbReference>
<protein>
    <submittedName>
        <fullName evidence="1">Uncharacterized protein</fullName>
    </submittedName>
</protein>
<accession>A0A067NUZ8</accession>
<dbReference type="VEuPathDB" id="FungiDB:PLEOSDRAFT_1053141"/>
<reference evidence="2" key="1">
    <citation type="journal article" date="2014" name="Proc. Natl. Acad. Sci. U.S.A.">
        <title>Extensive sampling of basidiomycete genomes demonstrates inadequacy of the white-rot/brown-rot paradigm for wood decay fungi.</title>
        <authorList>
            <person name="Riley R."/>
            <person name="Salamov A.A."/>
            <person name="Brown D.W."/>
            <person name="Nagy L.G."/>
            <person name="Floudas D."/>
            <person name="Held B.W."/>
            <person name="Levasseur A."/>
            <person name="Lombard V."/>
            <person name="Morin E."/>
            <person name="Otillar R."/>
            <person name="Lindquist E.A."/>
            <person name="Sun H."/>
            <person name="LaButti K.M."/>
            <person name="Schmutz J."/>
            <person name="Jabbour D."/>
            <person name="Luo H."/>
            <person name="Baker S.E."/>
            <person name="Pisabarro A.G."/>
            <person name="Walton J.D."/>
            <person name="Blanchette R.A."/>
            <person name="Henrissat B."/>
            <person name="Martin F."/>
            <person name="Cullen D."/>
            <person name="Hibbett D.S."/>
            <person name="Grigoriev I.V."/>
        </authorList>
    </citation>
    <scope>NUCLEOTIDE SEQUENCE [LARGE SCALE GENOMIC DNA]</scope>
    <source>
        <strain evidence="2">PC15</strain>
    </source>
</reference>
<dbReference type="Proteomes" id="UP000027073">
    <property type="component" value="Unassembled WGS sequence"/>
</dbReference>
<dbReference type="OrthoDB" id="2430343at2759"/>
<dbReference type="Pfam" id="PF08589">
    <property type="entry name" value="ATG43"/>
    <property type="match status" value="1"/>
</dbReference>
<dbReference type="HOGENOM" id="CLU_120123_0_0_1"/>
<dbReference type="GO" id="GO:0140580">
    <property type="term" value="F:mitochondrion autophagosome adaptor activity"/>
    <property type="evidence" value="ECO:0007669"/>
    <property type="project" value="InterPro"/>
</dbReference>
<organism evidence="1 2">
    <name type="scientific">Pleurotus ostreatus (strain PC15)</name>
    <name type="common">Oyster mushroom</name>
    <dbReference type="NCBI Taxonomy" id="1137138"/>
    <lineage>
        <taxon>Eukaryota</taxon>
        <taxon>Fungi</taxon>
        <taxon>Dikarya</taxon>
        <taxon>Basidiomycota</taxon>
        <taxon>Agaricomycotina</taxon>
        <taxon>Agaricomycetes</taxon>
        <taxon>Agaricomycetidae</taxon>
        <taxon>Agaricales</taxon>
        <taxon>Pleurotineae</taxon>
        <taxon>Pleurotaceae</taxon>
        <taxon>Pleurotus</taxon>
    </lineage>
</organism>
<sequence>MTSNVHHHPARIPAIPDLRFENSYLRSIRPFFYVRRIHVAPDAKEPDYDHADVALATSQKAVISEEIVIDWAKVLWITTRDQVISPFLQGAVWGIAGHFLVPLIRRARVHSARYIKSRLVSTEGKGITWLRNWAKGFSSAAPERRKLA</sequence>
<name>A0A067NUZ8_PLEO1</name>
<evidence type="ECO:0000313" key="1">
    <source>
        <dbReference type="EMBL" id="KDQ31888.1"/>
    </source>
</evidence>
<dbReference type="AlphaFoldDB" id="A0A067NUZ8"/>
<dbReference type="PANTHER" id="PTHR38699:SF1">
    <property type="entry name" value="MITOPHAGY RECEPTOR ATG43"/>
    <property type="match status" value="1"/>
</dbReference>
<dbReference type="InParanoid" id="A0A067NUZ8"/>